<feature type="transmembrane region" description="Helical" evidence="1">
    <location>
        <begin position="184"/>
        <end position="207"/>
    </location>
</feature>
<dbReference type="InterPro" id="IPR052413">
    <property type="entry name" value="SUR7_domain"/>
</dbReference>
<comment type="caution">
    <text evidence="2">The sequence shown here is derived from an EMBL/GenBank/DDBJ whole genome shotgun (WGS) entry which is preliminary data.</text>
</comment>
<keyword evidence="1" id="KW-1133">Transmembrane helix</keyword>
<dbReference type="AlphaFoldDB" id="A0A2C5YC55"/>
<dbReference type="GO" id="GO:0005886">
    <property type="term" value="C:plasma membrane"/>
    <property type="evidence" value="ECO:0007669"/>
    <property type="project" value="InterPro"/>
</dbReference>
<evidence type="ECO:0000313" key="2">
    <source>
        <dbReference type="EMBL" id="PHH64832.1"/>
    </source>
</evidence>
<dbReference type="EMBL" id="NJET01000025">
    <property type="protein sequence ID" value="PHH64832.1"/>
    <property type="molecule type" value="Genomic_DNA"/>
</dbReference>
<dbReference type="Proteomes" id="UP000226192">
    <property type="component" value="Unassembled WGS sequence"/>
</dbReference>
<reference evidence="2 3" key="1">
    <citation type="submission" date="2017-06" db="EMBL/GenBank/DDBJ databases">
        <title>Ant-infecting Ophiocordyceps genomes reveal a high diversity of potential behavioral manipulation genes and a possible major role for enterotoxins.</title>
        <authorList>
            <person name="De Bekker C."/>
            <person name="Evans H.C."/>
            <person name="Brachmann A."/>
            <person name="Hughes D.P."/>
        </authorList>
    </citation>
    <scope>NUCLEOTIDE SEQUENCE [LARGE SCALE GENOMIC DNA]</scope>
    <source>
        <strain evidence="2 3">Map64</strain>
    </source>
</reference>
<sequence length="300" mass="32415">MVQVTRLAILLPLVFALVSFVLTTIALFSGYQQGTLEDYDVVRLNTSGIGHDLFNGKKDGEKQDEEKKDGILGGIEQWWDDAKDGARDKLNGITGDAADKLLDKLGVSQWYSLHIMDSCQGEFTPTFNVTNCTSSTPSHRFNLTAVLDHPVTIGPITINLATLDWAQSLQDKIDLLNSALLGLFIVYVIAMSFSALSMLASLATLFLPAKRRLVLANLALASLAALACLVGSIITTIVGSKGVSEINKRGERFGVQAARGSKFYIISWIATGLMLGAALFWFGQLLTGKARVQKSEKASA</sequence>
<evidence type="ECO:0000313" key="3">
    <source>
        <dbReference type="Proteomes" id="UP000226192"/>
    </source>
</evidence>
<keyword evidence="1" id="KW-0472">Membrane</keyword>
<proteinExistence type="predicted"/>
<feature type="transmembrane region" description="Helical" evidence="1">
    <location>
        <begin position="214"/>
        <end position="238"/>
    </location>
</feature>
<dbReference type="Pfam" id="PF06687">
    <property type="entry name" value="SUR7"/>
    <property type="match status" value="1"/>
</dbReference>
<accession>A0A2C5YC55</accession>
<keyword evidence="3" id="KW-1185">Reference proteome</keyword>
<feature type="transmembrane region" description="Helical" evidence="1">
    <location>
        <begin position="7"/>
        <end position="31"/>
    </location>
</feature>
<gene>
    <name evidence="2" type="ORF">CDD81_3898</name>
</gene>
<dbReference type="OrthoDB" id="4159154at2759"/>
<dbReference type="PANTHER" id="PTHR28019:SF7">
    <property type="entry name" value="SUR7 PROTEIN"/>
    <property type="match status" value="1"/>
</dbReference>
<feature type="transmembrane region" description="Helical" evidence="1">
    <location>
        <begin position="263"/>
        <end position="287"/>
    </location>
</feature>
<evidence type="ECO:0008006" key="4">
    <source>
        <dbReference type="Google" id="ProtNLM"/>
    </source>
</evidence>
<dbReference type="InterPro" id="IPR009571">
    <property type="entry name" value="SUR7/Rim9-like_fungi"/>
</dbReference>
<protein>
    <recommendedName>
        <fullName evidence="4">SUR7 protein</fullName>
    </recommendedName>
</protein>
<dbReference type="STRING" id="1399860.A0A2C5YC55"/>
<evidence type="ECO:0000256" key="1">
    <source>
        <dbReference type="SAM" id="Phobius"/>
    </source>
</evidence>
<dbReference type="GO" id="GO:0051285">
    <property type="term" value="C:cell cortex of cell tip"/>
    <property type="evidence" value="ECO:0007669"/>
    <property type="project" value="TreeGrafter"/>
</dbReference>
<name>A0A2C5YC55_9HYPO</name>
<dbReference type="PANTHER" id="PTHR28019">
    <property type="entry name" value="CELL MEMBRANE PROTEIN YLR413W-RELATED"/>
    <property type="match status" value="1"/>
</dbReference>
<keyword evidence="1" id="KW-0812">Transmembrane</keyword>
<organism evidence="2 3">
    <name type="scientific">Ophiocordyceps australis</name>
    <dbReference type="NCBI Taxonomy" id="1399860"/>
    <lineage>
        <taxon>Eukaryota</taxon>
        <taxon>Fungi</taxon>
        <taxon>Dikarya</taxon>
        <taxon>Ascomycota</taxon>
        <taxon>Pezizomycotina</taxon>
        <taxon>Sordariomycetes</taxon>
        <taxon>Hypocreomycetidae</taxon>
        <taxon>Hypocreales</taxon>
        <taxon>Ophiocordycipitaceae</taxon>
        <taxon>Ophiocordyceps</taxon>
    </lineage>
</organism>
<dbReference type="GO" id="GO:0031505">
    <property type="term" value="P:fungal-type cell wall organization"/>
    <property type="evidence" value="ECO:0007669"/>
    <property type="project" value="TreeGrafter"/>
</dbReference>